<dbReference type="Proteomes" id="UP001152803">
    <property type="component" value="Unassembled WGS sequence"/>
</dbReference>
<proteinExistence type="predicted"/>
<organism evidence="1 2">
    <name type="scientific">Conger conger</name>
    <name type="common">Conger eel</name>
    <name type="synonym">Muraena conger</name>
    <dbReference type="NCBI Taxonomy" id="82655"/>
    <lineage>
        <taxon>Eukaryota</taxon>
        <taxon>Metazoa</taxon>
        <taxon>Chordata</taxon>
        <taxon>Craniata</taxon>
        <taxon>Vertebrata</taxon>
        <taxon>Euteleostomi</taxon>
        <taxon>Actinopterygii</taxon>
        <taxon>Neopterygii</taxon>
        <taxon>Teleostei</taxon>
        <taxon>Anguilliformes</taxon>
        <taxon>Congridae</taxon>
        <taxon>Conger</taxon>
    </lineage>
</organism>
<accession>A0A9Q1DE97</accession>
<gene>
    <name evidence="1" type="ORF">COCON_G00133190</name>
</gene>
<sequence length="120" mass="12937">MGAVERILFLSPGTGDGFTRPSHPAVDNRASRLFTLRGPEQWRRSWMFVSFSPEAIKVSTRGGGESTASFMANLQHHLEIYGKKGAGPMPGRWRLANSNVASVVSGSSMTATSAWIQGAL</sequence>
<keyword evidence="2" id="KW-1185">Reference proteome</keyword>
<dbReference type="EMBL" id="JAFJMO010000009">
    <property type="protein sequence ID" value="KAJ8268147.1"/>
    <property type="molecule type" value="Genomic_DNA"/>
</dbReference>
<evidence type="ECO:0000313" key="2">
    <source>
        <dbReference type="Proteomes" id="UP001152803"/>
    </source>
</evidence>
<evidence type="ECO:0000313" key="1">
    <source>
        <dbReference type="EMBL" id="KAJ8268147.1"/>
    </source>
</evidence>
<dbReference type="AlphaFoldDB" id="A0A9Q1DE97"/>
<name>A0A9Q1DE97_CONCO</name>
<reference evidence="1" key="1">
    <citation type="journal article" date="2023" name="Science">
        <title>Genome structures resolve the early diversification of teleost fishes.</title>
        <authorList>
            <person name="Parey E."/>
            <person name="Louis A."/>
            <person name="Montfort J."/>
            <person name="Bouchez O."/>
            <person name="Roques C."/>
            <person name="Iampietro C."/>
            <person name="Lluch J."/>
            <person name="Castinel A."/>
            <person name="Donnadieu C."/>
            <person name="Desvignes T."/>
            <person name="Floi Bucao C."/>
            <person name="Jouanno E."/>
            <person name="Wen M."/>
            <person name="Mejri S."/>
            <person name="Dirks R."/>
            <person name="Jansen H."/>
            <person name="Henkel C."/>
            <person name="Chen W.J."/>
            <person name="Zahm M."/>
            <person name="Cabau C."/>
            <person name="Klopp C."/>
            <person name="Thompson A.W."/>
            <person name="Robinson-Rechavi M."/>
            <person name="Braasch I."/>
            <person name="Lecointre G."/>
            <person name="Bobe J."/>
            <person name="Postlethwait J.H."/>
            <person name="Berthelot C."/>
            <person name="Roest Crollius H."/>
            <person name="Guiguen Y."/>
        </authorList>
    </citation>
    <scope>NUCLEOTIDE SEQUENCE</scope>
    <source>
        <strain evidence="1">Concon-B</strain>
    </source>
</reference>
<comment type="caution">
    <text evidence="1">The sequence shown here is derived from an EMBL/GenBank/DDBJ whole genome shotgun (WGS) entry which is preliminary data.</text>
</comment>
<protein>
    <submittedName>
        <fullName evidence="1">Uncharacterized protein</fullName>
    </submittedName>
</protein>